<gene>
    <name evidence="1" type="ORF">HNQ92_002103</name>
</gene>
<protein>
    <submittedName>
        <fullName evidence="1">Uncharacterized protein</fullName>
    </submittedName>
</protein>
<sequence>MGKRLTRLFAPDLALRLPKLNGYVLHVVLYSGHTHLGELVSCAEGSLSLRDARDHRHTIPLADIDTIIYDQRSTF</sequence>
<dbReference type="AlphaFoldDB" id="A0A840TVI2"/>
<dbReference type="RefSeq" id="WP_184173880.1">
    <property type="nucleotide sequence ID" value="NZ_JACHGF010000003.1"/>
</dbReference>
<comment type="caution">
    <text evidence="1">The sequence shown here is derived from an EMBL/GenBank/DDBJ whole genome shotgun (WGS) entry which is preliminary data.</text>
</comment>
<dbReference type="Proteomes" id="UP000557307">
    <property type="component" value="Unassembled WGS sequence"/>
</dbReference>
<evidence type="ECO:0000313" key="2">
    <source>
        <dbReference type="Proteomes" id="UP000557307"/>
    </source>
</evidence>
<proteinExistence type="predicted"/>
<reference evidence="1 2" key="1">
    <citation type="submission" date="2020-08" db="EMBL/GenBank/DDBJ databases">
        <title>Genomic Encyclopedia of Type Strains, Phase IV (KMG-IV): sequencing the most valuable type-strain genomes for metagenomic binning, comparative biology and taxonomic classification.</title>
        <authorList>
            <person name="Goeker M."/>
        </authorList>
    </citation>
    <scope>NUCLEOTIDE SEQUENCE [LARGE SCALE GENOMIC DNA]</scope>
    <source>
        <strain evidence="1 2">DSM 105074</strain>
    </source>
</reference>
<name>A0A840TVI2_9BACT</name>
<keyword evidence="2" id="KW-1185">Reference proteome</keyword>
<dbReference type="EMBL" id="JACHGF010000003">
    <property type="protein sequence ID" value="MBB5283960.1"/>
    <property type="molecule type" value="Genomic_DNA"/>
</dbReference>
<evidence type="ECO:0000313" key="1">
    <source>
        <dbReference type="EMBL" id="MBB5283960.1"/>
    </source>
</evidence>
<organism evidence="1 2">
    <name type="scientific">Rhabdobacter roseus</name>
    <dbReference type="NCBI Taxonomy" id="1655419"/>
    <lineage>
        <taxon>Bacteria</taxon>
        <taxon>Pseudomonadati</taxon>
        <taxon>Bacteroidota</taxon>
        <taxon>Cytophagia</taxon>
        <taxon>Cytophagales</taxon>
        <taxon>Cytophagaceae</taxon>
        <taxon>Rhabdobacter</taxon>
    </lineage>
</organism>
<accession>A0A840TVI2</accession>